<comment type="subcellular location">
    <subcellularLocation>
        <location evidence="1">Membrane</location>
    </subcellularLocation>
</comment>
<dbReference type="PROSITE" id="PS51778">
    <property type="entry name" value="VAST"/>
    <property type="match status" value="1"/>
</dbReference>
<dbReference type="Pfam" id="PF16016">
    <property type="entry name" value="VASt"/>
    <property type="match status" value="1"/>
</dbReference>
<dbReference type="EMBL" id="CP001141">
    <property type="protein sequence ID" value="ACI65331.1"/>
    <property type="molecule type" value="Genomic_DNA"/>
</dbReference>
<evidence type="ECO:0000256" key="3">
    <source>
        <dbReference type="SAM" id="MobiDB-lite"/>
    </source>
</evidence>
<evidence type="ECO:0000256" key="2">
    <source>
        <dbReference type="ARBA" id="ARBA00023136"/>
    </source>
</evidence>
<dbReference type="PANTHER" id="PTHR47666:SF1">
    <property type="entry name" value="PROTEIN VASCULAR ASSOCIATED DEATH 1, CHLOROPLASTIC"/>
    <property type="match status" value="1"/>
</dbReference>
<dbReference type="InterPro" id="IPR031968">
    <property type="entry name" value="VASt"/>
</dbReference>
<accession>B5Y3M1</accession>
<organism evidence="5 6">
    <name type="scientific">Phaeodactylum tricornutum (strain CCAP 1055/1)</name>
    <dbReference type="NCBI Taxonomy" id="556484"/>
    <lineage>
        <taxon>Eukaryota</taxon>
        <taxon>Sar</taxon>
        <taxon>Stramenopiles</taxon>
        <taxon>Ochrophyta</taxon>
        <taxon>Bacillariophyta</taxon>
        <taxon>Bacillariophyceae</taxon>
        <taxon>Bacillariophycidae</taxon>
        <taxon>Naviculales</taxon>
        <taxon>Phaeodactylaceae</taxon>
        <taxon>Phaeodactylum</taxon>
    </lineage>
</organism>
<evidence type="ECO:0000313" key="5">
    <source>
        <dbReference type="EMBL" id="ACI65331.1"/>
    </source>
</evidence>
<dbReference type="OrthoDB" id="49226at2759"/>
<dbReference type="GeneID" id="7204635"/>
<dbReference type="AlphaFoldDB" id="B5Y3M1"/>
<feature type="compositionally biased region" description="Low complexity" evidence="3">
    <location>
        <begin position="263"/>
        <end position="273"/>
    </location>
</feature>
<dbReference type="eggNOG" id="ENOG502SET8">
    <property type="taxonomic scope" value="Eukaryota"/>
</dbReference>
<dbReference type="KEGG" id="pti:PHATR_46737"/>
<protein>
    <recommendedName>
        <fullName evidence="4">VASt domain-containing protein</fullName>
    </recommendedName>
</protein>
<dbReference type="PaxDb" id="2850-Phatr46737"/>
<feature type="region of interest" description="Disordered" evidence="3">
    <location>
        <begin position="259"/>
        <end position="279"/>
    </location>
</feature>
<name>B5Y3M1_PHATC</name>
<gene>
    <name evidence="5" type="ORF">PHATR_46737</name>
</gene>
<dbReference type="PANTHER" id="PTHR47666">
    <property type="entry name" value="PROTEIN VASCULAR ASSOCIATED DEATH 1, CHLOROPLASTIC"/>
    <property type="match status" value="1"/>
</dbReference>
<evidence type="ECO:0000256" key="1">
    <source>
        <dbReference type="ARBA" id="ARBA00004370"/>
    </source>
</evidence>
<dbReference type="Proteomes" id="UP000000759">
    <property type="component" value="Chromosome 11"/>
</dbReference>
<proteinExistence type="predicted"/>
<reference evidence="5 6" key="1">
    <citation type="journal article" date="2008" name="Nature">
        <title>The Phaeodactylum genome reveals the evolutionary history of diatom genomes.</title>
        <authorList>
            <person name="Bowler C."/>
            <person name="Allen A.E."/>
            <person name="Badger J.H."/>
            <person name="Grimwood J."/>
            <person name="Jabbari K."/>
            <person name="Kuo A."/>
            <person name="Maheswari U."/>
            <person name="Martens C."/>
            <person name="Maumus F."/>
            <person name="Otillar R.P."/>
            <person name="Rayko E."/>
            <person name="Salamov A."/>
            <person name="Vandepoele K."/>
            <person name="Beszteri B."/>
            <person name="Gruber A."/>
            <person name="Heijde M."/>
            <person name="Katinka M."/>
            <person name="Mock T."/>
            <person name="Valentin K."/>
            <person name="Verret F."/>
            <person name="Berges J.A."/>
            <person name="Brownlee C."/>
            <person name="Cadoret J.P."/>
            <person name="Chiovitti A."/>
            <person name="Choi C.J."/>
            <person name="Coesel S."/>
            <person name="De Martino A."/>
            <person name="Detter J.C."/>
            <person name="Durkin C."/>
            <person name="Falciatore A."/>
            <person name="Fournet J."/>
            <person name="Haruta M."/>
            <person name="Huysman M.J."/>
            <person name="Jenkins B.D."/>
            <person name="Jiroutova K."/>
            <person name="Jorgensen R.E."/>
            <person name="Joubert Y."/>
            <person name="Kaplan A."/>
            <person name="Kroger N."/>
            <person name="Kroth P.G."/>
            <person name="La Roche J."/>
            <person name="Lindquist E."/>
            <person name="Lommer M."/>
            <person name="Martin-Jezequel V."/>
            <person name="Lopez P.J."/>
            <person name="Lucas S."/>
            <person name="Mangogna M."/>
            <person name="McGinnis K."/>
            <person name="Medlin L.K."/>
            <person name="Montsant A."/>
            <person name="Oudot-Le Secq M.P."/>
            <person name="Napoli C."/>
            <person name="Obornik M."/>
            <person name="Parker M.S."/>
            <person name="Petit J.L."/>
            <person name="Porcel B.M."/>
            <person name="Poulsen N."/>
            <person name="Robison M."/>
            <person name="Rychlewski L."/>
            <person name="Rynearson T.A."/>
            <person name="Schmutz J."/>
            <person name="Shapiro H."/>
            <person name="Siaut M."/>
            <person name="Stanley M."/>
            <person name="Sussman M.R."/>
            <person name="Taylor A.R."/>
            <person name="Vardi A."/>
            <person name="von Dassow P."/>
            <person name="Vyverman W."/>
            <person name="Willis A."/>
            <person name="Wyrwicz L.S."/>
            <person name="Rokhsar D.S."/>
            <person name="Weissenbach J."/>
            <person name="Armbrust E.V."/>
            <person name="Green B.R."/>
            <person name="Van de Peer Y."/>
            <person name="Grigoriev I.V."/>
        </authorList>
    </citation>
    <scope>NUCLEOTIDE SEQUENCE [LARGE SCALE GENOMIC DNA]</scope>
    <source>
        <strain evidence="5 6">CCAP 1055/1</strain>
    </source>
</reference>
<evidence type="ECO:0000259" key="4">
    <source>
        <dbReference type="PROSITE" id="PS51778"/>
    </source>
</evidence>
<dbReference type="GO" id="GO:0016020">
    <property type="term" value="C:membrane"/>
    <property type="evidence" value="ECO:0007669"/>
    <property type="project" value="UniProtKB-SubCell"/>
</dbReference>
<reference evidence="6" key="2">
    <citation type="submission" date="2008-08" db="EMBL/GenBank/DDBJ databases">
        <authorList>
            <consortium name="Diatom Consortium"/>
            <person name="Grigoriev I."/>
            <person name="Grimwood J."/>
            <person name="Kuo A."/>
            <person name="Otillar R.P."/>
            <person name="Salamov A."/>
            <person name="Detter J.C."/>
            <person name="Lindquist E."/>
            <person name="Shapiro H."/>
            <person name="Lucas S."/>
            <person name="Glavina del Rio T."/>
            <person name="Pitluck S."/>
            <person name="Rokhsar D."/>
            <person name="Bowler C."/>
        </authorList>
    </citation>
    <scope>GENOME REANNOTATION</scope>
    <source>
        <strain evidence="6">CCAP 1055/1</strain>
    </source>
</reference>
<feature type="compositionally biased region" description="Polar residues" evidence="3">
    <location>
        <begin position="395"/>
        <end position="408"/>
    </location>
</feature>
<keyword evidence="2" id="KW-0472">Membrane</keyword>
<dbReference type="STRING" id="556484.B5Y3M1"/>
<dbReference type="RefSeq" id="XP_002185861.1">
    <property type="nucleotide sequence ID" value="XM_002185825.1"/>
</dbReference>
<keyword evidence="6" id="KW-1185">Reference proteome</keyword>
<feature type="domain" description="VASt" evidence="4">
    <location>
        <begin position="458"/>
        <end position="632"/>
    </location>
</feature>
<feature type="region of interest" description="Disordered" evidence="3">
    <location>
        <begin position="385"/>
        <end position="412"/>
    </location>
</feature>
<dbReference type="InParanoid" id="B5Y3M1"/>
<sequence>MPVDIHRWNLMERWNRGILGCFSHTVELAGGSSSFRHFSKLDRICRIKLFVVIELHIRGFEEEAEGFKSFGSTTSSPTLQPTFLSTNSDADLTAAAGSLHSEYVCVYNGLNGTLYAGDKALYFVGTFFFFDKKVTLPWEEVRQVQMISQGVQILCKDESVTQFTGMHHPDRVWTILVSLHNDALLDLPLQQHQSVTPRYGGVKRRSSDPMLMSNSDLEAFFEDDNVDEDNDAKRVEEFSKLREKVAFAVDCKTNLQKQTIKRSTTTPPASPSTKVSQSAEQSEVEYAIGQIRLQPIHCRLYAGNGGLLFYGRRFFFDTQIVTIKFPSIQQVQIIESLSDQSDRQSSGVTILTKEGVRHKFDGMDNADKVWASLVTLHNENLTTQTPGRQRRASQLRRTNSDPALTSGPTFDIDSIDGYQNKYLKPSTAHTDPPLVTSEHMGIETTAKEDWSDVSKQADYKNVVVKDHVLTNCSLGKFYDLFLAEGAPYSMAKFLEARGDTELKVSDWKSAKDSQKWRTRVINYSHPVNAPLAPPKAGARKEQRFRRFDEFGMIVQTKTFVDDVPMADCFYVTDRIRVEPAGTDAVSVFLEFEITFVKSTMFKSIISKTTASEFTNSFRELAKFMSGALGETATVEIEKPPAPIGDKGDSSHRAMFNPSGLCN</sequence>
<evidence type="ECO:0000313" key="6">
    <source>
        <dbReference type="Proteomes" id="UP000000759"/>
    </source>
</evidence>